<dbReference type="EMBL" id="CM001740">
    <property type="protein sequence ID" value="KJB10622.1"/>
    <property type="molecule type" value="Genomic_DNA"/>
</dbReference>
<dbReference type="GO" id="GO:0004518">
    <property type="term" value="F:nuclease activity"/>
    <property type="evidence" value="ECO:0007669"/>
    <property type="project" value="UniProtKB-KW"/>
</dbReference>
<dbReference type="InterPro" id="IPR058353">
    <property type="entry name" value="DUF8040"/>
</dbReference>
<organism evidence="10 11">
    <name type="scientific">Gossypium raimondii</name>
    <name type="common">Peruvian cotton</name>
    <name type="synonym">Gossypium klotzschianum subsp. raimondii</name>
    <dbReference type="NCBI Taxonomy" id="29730"/>
    <lineage>
        <taxon>Eukaryota</taxon>
        <taxon>Viridiplantae</taxon>
        <taxon>Streptophyta</taxon>
        <taxon>Embryophyta</taxon>
        <taxon>Tracheophyta</taxon>
        <taxon>Spermatophyta</taxon>
        <taxon>Magnoliopsida</taxon>
        <taxon>eudicotyledons</taxon>
        <taxon>Gunneridae</taxon>
        <taxon>Pentapetalae</taxon>
        <taxon>rosids</taxon>
        <taxon>malvids</taxon>
        <taxon>Malvales</taxon>
        <taxon>Malvaceae</taxon>
        <taxon>Malvoideae</taxon>
        <taxon>Gossypium</taxon>
    </lineage>
</organism>
<evidence type="ECO:0000313" key="10">
    <source>
        <dbReference type="EMBL" id="KJB10622.1"/>
    </source>
</evidence>
<evidence type="ECO:0000256" key="3">
    <source>
        <dbReference type="ARBA" id="ARBA00006958"/>
    </source>
</evidence>
<dbReference type="Proteomes" id="UP000032304">
    <property type="component" value="Chromosome 1"/>
</dbReference>
<protein>
    <submittedName>
        <fullName evidence="10">Uncharacterized protein</fullName>
    </submittedName>
</protein>
<dbReference type="GO" id="GO:0046872">
    <property type="term" value="F:metal ion binding"/>
    <property type="evidence" value="ECO:0007669"/>
    <property type="project" value="UniProtKB-KW"/>
</dbReference>
<feature type="domain" description="DDE Tnp4" evidence="8">
    <location>
        <begin position="63"/>
        <end position="133"/>
    </location>
</feature>
<dbReference type="InterPro" id="IPR045249">
    <property type="entry name" value="HARBI1-like"/>
</dbReference>
<keyword evidence="11" id="KW-1185">Reference proteome</keyword>
<comment type="subcellular location">
    <subcellularLocation>
        <location evidence="2">Nucleus</location>
    </subcellularLocation>
</comment>
<name>A0A0D2M1C0_GOSRA</name>
<proteinExistence type="inferred from homology"/>
<dbReference type="AlphaFoldDB" id="A0A0D2M1C0"/>
<dbReference type="PANTHER" id="PTHR22930:SF221">
    <property type="entry name" value="NUCLEASE HARBI1"/>
    <property type="match status" value="1"/>
</dbReference>
<dbReference type="GO" id="GO:0016787">
    <property type="term" value="F:hydrolase activity"/>
    <property type="evidence" value="ECO:0007669"/>
    <property type="project" value="UniProtKB-KW"/>
</dbReference>
<dbReference type="PANTHER" id="PTHR22930">
    <property type="match status" value="1"/>
</dbReference>
<dbReference type="GO" id="GO:0005634">
    <property type="term" value="C:nucleus"/>
    <property type="evidence" value="ECO:0007669"/>
    <property type="project" value="UniProtKB-SubCell"/>
</dbReference>
<evidence type="ECO:0000256" key="6">
    <source>
        <dbReference type="ARBA" id="ARBA00022801"/>
    </source>
</evidence>
<dbReference type="Pfam" id="PF13359">
    <property type="entry name" value="DDE_Tnp_4"/>
    <property type="match status" value="1"/>
</dbReference>
<reference evidence="10 11" key="1">
    <citation type="journal article" date="2012" name="Nature">
        <title>Repeated polyploidization of Gossypium genomes and the evolution of spinnable cotton fibres.</title>
        <authorList>
            <person name="Paterson A.H."/>
            <person name="Wendel J.F."/>
            <person name="Gundlach H."/>
            <person name="Guo H."/>
            <person name="Jenkins J."/>
            <person name="Jin D."/>
            <person name="Llewellyn D."/>
            <person name="Showmaker K.C."/>
            <person name="Shu S."/>
            <person name="Udall J."/>
            <person name="Yoo M.J."/>
            <person name="Byers R."/>
            <person name="Chen W."/>
            <person name="Doron-Faigenboim A."/>
            <person name="Duke M.V."/>
            <person name="Gong L."/>
            <person name="Grimwood J."/>
            <person name="Grover C."/>
            <person name="Grupp K."/>
            <person name="Hu G."/>
            <person name="Lee T.H."/>
            <person name="Li J."/>
            <person name="Lin L."/>
            <person name="Liu T."/>
            <person name="Marler B.S."/>
            <person name="Page J.T."/>
            <person name="Roberts A.W."/>
            <person name="Romanel E."/>
            <person name="Sanders W.S."/>
            <person name="Szadkowski E."/>
            <person name="Tan X."/>
            <person name="Tang H."/>
            <person name="Xu C."/>
            <person name="Wang J."/>
            <person name="Wang Z."/>
            <person name="Zhang D."/>
            <person name="Zhang L."/>
            <person name="Ashrafi H."/>
            <person name="Bedon F."/>
            <person name="Bowers J.E."/>
            <person name="Brubaker C.L."/>
            <person name="Chee P.W."/>
            <person name="Das S."/>
            <person name="Gingle A.R."/>
            <person name="Haigler C.H."/>
            <person name="Harker D."/>
            <person name="Hoffmann L.V."/>
            <person name="Hovav R."/>
            <person name="Jones D.C."/>
            <person name="Lemke C."/>
            <person name="Mansoor S."/>
            <person name="ur Rahman M."/>
            <person name="Rainville L.N."/>
            <person name="Rambani A."/>
            <person name="Reddy U.K."/>
            <person name="Rong J.K."/>
            <person name="Saranga Y."/>
            <person name="Scheffler B.E."/>
            <person name="Scheffler J.A."/>
            <person name="Stelly D.M."/>
            <person name="Triplett B.A."/>
            <person name="Van Deynze A."/>
            <person name="Vaslin M.F."/>
            <person name="Waghmare V.N."/>
            <person name="Walford S.A."/>
            <person name="Wright R.J."/>
            <person name="Zaki E.A."/>
            <person name="Zhang T."/>
            <person name="Dennis E.S."/>
            <person name="Mayer K.F."/>
            <person name="Peterson D.G."/>
            <person name="Rokhsar D.S."/>
            <person name="Wang X."/>
            <person name="Schmutz J."/>
        </authorList>
    </citation>
    <scope>NUCLEOTIDE SEQUENCE [LARGE SCALE GENOMIC DNA]</scope>
</reference>
<dbReference type="Pfam" id="PF26138">
    <property type="entry name" value="DUF8040"/>
    <property type="match status" value="1"/>
</dbReference>
<keyword evidence="6" id="KW-0378">Hydrolase</keyword>
<feature type="non-terminal residue" evidence="10">
    <location>
        <position position="1"/>
    </location>
</feature>
<dbReference type="InterPro" id="IPR027806">
    <property type="entry name" value="HARBI1_dom"/>
</dbReference>
<comment type="similarity">
    <text evidence="3">Belongs to the HARBI1 family.</text>
</comment>
<sequence>RASNRDVQEQFQHSGETLSRFFKEVLDVMDGLSRDIIRPRNPEFKEIPSQFAKIPNIYHILSLGKYYLVDKEYLKRQCYLTPYHKIRYHPSEFHGANLRGLQEIFNRIHSSLKSSIERAFGILKAQWRILAKMPIYSS</sequence>
<dbReference type="STRING" id="29730.A0A0D2M1C0"/>
<evidence type="ECO:0000259" key="8">
    <source>
        <dbReference type="Pfam" id="PF13359"/>
    </source>
</evidence>
<evidence type="ECO:0000256" key="7">
    <source>
        <dbReference type="ARBA" id="ARBA00023242"/>
    </source>
</evidence>
<keyword evidence="7" id="KW-0539">Nucleus</keyword>
<evidence type="ECO:0000313" key="11">
    <source>
        <dbReference type="Proteomes" id="UP000032304"/>
    </source>
</evidence>
<comment type="cofactor">
    <cofactor evidence="1">
        <name>a divalent metal cation</name>
        <dbReference type="ChEBI" id="CHEBI:60240"/>
    </cofactor>
</comment>
<dbReference type="OMA" id="AKIPNIY"/>
<accession>A0A0D2M1C0</accession>
<keyword evidence="5" id="KW-0479">Metal-binding</keyword>
<evidence type="ECO:0000259" key="9">
    <source>
        <dbReference type="Pfam" id="PF26138"/>
    </source>
</evidence>
<feature type="domain" description="DUF8040" evidence="9">
    <location>
        <begin position="2"/>
        <end position="29"/>
    </location>
</feature>
<evidence type="ECO:0000256" key="1">
    <source>
        <dbReference type="ARBA" id="ARBA00001968"/>
    </source>
</evidence>
<evidence type="ECO:0000256" key="2">
    <source>
        <dbReference type="ARBA" id="ARBA00004123"/>
    </source>
</evidence>
<dbReference type="Gramene" id="KJB10622">
    <property type="protein sequence ID" value="KJB10622"/>
    <property type="gene ID" value="B456_001G2116002"/>
</dbReference>
<gene>
    <name evidence="10" type="ORF">B456_001G2116002</name>
</gene>
<evidence type="ECO:0000256" key="4">
    <source>
        <dbReference type="ARBA" id="ARBA00022722"/>
    </source>
</evidence>
<evidence type="ECO:0000256" key="5">
    <source>
        <dbReference type="ARBA" id="ARBA00022723"/>
    </source>
</evidence>
<dbReference type="eggNOG" id="KOG4585">
    <property type="taxonomic scope" value="Eukaryota"/>
</dbReference>
<keyword evidence="4" id="KW-0540">Nuclease</keyword>